<evidence type="ECO:0000256" key="6">
    <source>
        <dbReference type="ARBA" id="ARBA00022989"/>
    </source>
</evidence>
<name>A0ABT1L6X4_9HYPH</name>
<dbReference type="InterPro" id="IPR034746">
    <property type="entry name" value="POTRA"/>
</dbReference>
<dbReference type="EMBL" id="JANCLU010000001">
    <property type="protein sequence ID" value="MCP8937184.1"/>
    <property type="molecule type" value="Genomic_DNA"/>
</dbReference>
<protein>
    <recommendedName>
        <fullName evidence="9">Cell division protein FtsQ</fullName>
    </recommendedName>
</protein>
<evidence type="ECO:0000256" key="7">
    <source>
        <dbReference type="ARBA" id="ARBA00023136"/>
    </source>
</evidence>
<reference evidence="11 12" key="1">
    <citation type="submission" date="2022-07" db="EMBL/GenBank/DDBJ databases">
        <authorList>
            <person name="Li W.-J."/>
            <person name="Deng Q.-Q."/>
        </authorList>
    </citation>
    <scope>NUCLEOTIDE SEQUENCE [LARGE SCALE GENOMIC DNA]</scope>
    <source>
        <strain evidence="11 12">SYSU M60028</strain>
    </source>
</reference>
<dbReference type="Gene3D" id="3.10.20.310">
    <property type="entry name" value="membrane protein fhac"/>
    <property type="match status" value="1"/>
</dbReference>
<proteinExistence type="inferred from homology"/>
<keyword evidence="2 9" id="KW-1003">Cell membrane</keyword>
<comment type="function">
    <text evidence="9">Essential cell division protein.</text>
</comment>
<evidence type="ECO:0000256" key="3">
    <source>
        <dbReference type="ARBA" id="ARBA00022519"/>
    </source>
</evidence>
<evidence type="ECO:0000256" key="1">
    <source>
        <dbReference type="ARBA" id="ARBA00004370"/>
    </source>
</evidence>
<comment type="subcellular location">
    <subcellularLocation>
        <location evidence="9">Cell inner membrane</location>
        <topology evidence="9">Single-pass type II membrane protein</topology>
    </subcellularLocation>
    <subcellularLocation>
        <location evidence="1">Membrane</location>
    </subcellularLocation>
    <text evidence="9">Localizes to the division septum.</text>
</comment>
<dbReference type="InterPro" id="IPR005548">
    <property type="entry name" value="Cell_div_FtsQ/DivIB_C"/>
</dbReference>
<keyword evidence="3 9" id="KW-0997">Cell inner membrane</keyword>
<dbReference type="InterPro" id="IPR026579">
    <property type="entry name" value="FtsQ"/>
</dbReference>
<accession>A0ABT1L6X4</accession>
<organism evidence="11 12">
    <name type="scientific">Alsobacter ponti</name>
    <dbReference type="NCBI Taxonomy" id="2962936"/>
    <lineage>
        <taxon>Bacteria</taxon>
        <taxon>Pseudomonadati</taxon>
        <taxon>Pseudomonadota</taxon>
        <taxon>Alphaproteobacteria</taxon>
        <taxon>Hyphomicrobiales</taxon>
        <taxon>Alsobacteraceae</taxon>
        <taxon>Alsobacter</taxon>
    </lineage>
</organism>
<dbReference type="InterPro" id="IPR013685">
    <property type="entry name" value="POTRA_FtsQ_type"/>
</dbReference>
<dbReference type="PANTHER" id="PTHR35851">
    <property type="entry name" value="CELL DIVISION PROTEIN FTSQ"/>
    <property type="match status" value="1"/>
</dbReference>
<dbReference type="GO" id="GO:0051301">
    <property type="term" value="P:cell division"/>
    <property type="evidence" value="ECO:0007669"/>
    <property type="project" value="UniProtKB-KW"/>
</dbReference>
<dbReference type="HAMAP" id="MF_00911">
    <property type="entry name" value="FtsQ_subfam"/>
    <property type="match status" value="1"/>
</dbReference>
<dbReference type="Pfam" id="PF08478">
    <property type="entry name" value="POTRA_1"/>
    <property type="match status" value="1"/>
</dbReference>
<feature type="domain" description="POTRA" evidence="10">
    <location>
        <begin position="110"/>
        <end position="178"/>
    </location>
</feature>
<evidence type="ECO:0000256" key="9">
    <source>
        <dbReference type="HAMAP-Rule" id="MF_00911"/>
    </source>
</evidence>
<keyword evidence="7 9" id="KW-0472">Membrane</keyword>
<gene>
    <name evidence="9" type="primary">ftsQ</name>
    <name evidence="11" type="ORF">NK718_01520</name>
</gene>
<keyword evidence="5 9" id="KW-0812">Transmembrane</keyword>
<dbReference type="Pfam" id="PF03799">
    <property type="entry name" value="FtsQ_DivIB_C"/>
    <property type="match status" value="1"/>
</dbReference>
<evidence type="ECO:0000256" key="5">
    <source>
        <dbReference type="ARBA" id="ARBA00022692"/>
    </source>
</evidence>
<evidence type="ECO:0000313" key="12">
    <source>
        <dbReference type="Proteomes" id="UP001205890"/>
    </source>
</evidence>
<dbReference type="Gene3D" id="3.40.50.11690">
    <property type="entry name" value="Cell division protein FtsQ/DivIB"/>
    <property type="match status" value="1"/>
</dbReference>
<evidence type="ECO:0000259" key="10">
    <source>
        <dbReference type="PROSITE" id="PS51779"/>
    </source>
</evidence>
<evidence type="ECO:0000313" key="11">
    <source>
        <dbReference type="EMBL" id="MCP8937184.1"/>
    </source>
</evidence>
<keyword evidence="12" id="KW-1185">Reference proteome</keyword>
<sequence>MDGGGRLLRSLSLHQGVQLPAAPAYAGSGAIAVPARTGLPARRATPRPRQPVRVAERGVAGRAPRFLGTVLLLLFFGIVGLYGAVRGGQYETFVAMQGDPRDLVARALGMGIAEVRISGFVDLDKTEILQIAGIDPRGSLPFFDAAAARERLLAAPLVKDATVRKLYPNALSITIVERDPFALWQRDGEVFVVAADGTVIDQLRDERFARLPLVVGEGANRRVVAFGKLLESASPELRAHVRAGTLVGQRRWTLKMDNGVDVRLPEEGAAQAVARLSELQRDHRILDRDILAIDLRQPDRVVMRLGEEAASARAAELAKKPKQAKGNPT</sequence>
<keyword evidence="4 9" id="KW-0132">Cell division</keyword>
<keyword evidence="8 9" id="KW-0131">Cell cycle</keyword>
<keyword evidence="6 9" id="KW-1133">Transmembrane helix</keyword>
<dbReference type="InterPro" id="IPR045335">
    <property type="entry name" value="FtsQ_C_sf"/>
</dbReference>
<dbReference type="PROSITE" id="PS51779">
    <property type="entry name" value="POTRA"/>
    <property type="match status" value="1"/>
</dbReference>
<evidence type="ECO:0000256" key="8">
    <source>
        <dbReference type="ARBA" id="ARBA00023306"/>
    </source>
</evidence>
<dbReference type="PANTHER" id="PTHR35851:SF1">
    <property type="entry name" value="CELL DIVISION PROTEIN FTSQ"/>
    <property type="match status" value="1"/>
</dbReference>
<comment type="similarity">
    <text evidence="9">Belongs to the FtsQ/DivIB family. FtsQ subfamily.</text>
</comment>
<evidence type="ECO:0000256" key="2">
    <source>
        <dbReference type="ARBA" id="ARBA00022475"/>
    </source>
</evidence>
<comment type="caution">
    <text evidence="11">The sequence shown here is derived from an EMBL/GenBank/DDBJ whole genome shotgun (WGS) entry which is preliminary data.</text>
</comment>
<feature type="transmembrane region" description="Helical" evidence="9">
    <location>
        <begin position="66"/>
        <end position="85"/>
    </location>
</feature>
<dbReference type="Proteomes" id="UP001205890">
    <property type="component" value="Unassembled WGS sequence"/>
</dbReference>
<evidence type="ECO:0000256" key="4">
    <source>
        <dbReference type="ARBA" id="ARBA00022618"/>
    </source>
</evidence>